<dbReference type="PROSITE" id="PS50956">
    <property type="entry name" value="HTH_ASNC_2"/>
    <property type="match status" value="1"/>
</dbReference>
<name>A0ABP5K1U2_9ACTN</name>
<dbReference type="InterPro" id="IPR019888">
    <property type="entry name" value="Tscrpt_reg_AsnC-like"/>
</dbReference>
<keyword evidence="3" id="KW-0804">Transcription</keyword>
<keyword evidence="1" id="KW-0805">Transcription regulation</keyword>
<keyword evidence="2" id="KW-0238">DNA-binding</keyword>
<accession>A0ABP5K1U2</accession>
<dbReference type="SUPFAM" id="SSF54909">
    <property type="entry name" value="Dimeric alpha+beta barrel"/>
    <property type="match status" value="1"/>
</dbReference>
<evidence type="ECO:0000256" key="2">
    <source>
        <dbReference type="ARBA" id="ARBA00023125"/>
    </source>
</evidence>
<reference evidence="6" key="1">
    <citation type="journal article" date="2019" name="Int. J. Syst. Evol. Microbiol.">
        <title>The Global Catalogue of Microorganisms (GCM) 10K type strain sequencing project: providing services to taxonomists for standard genome sequencing and annotation.</title>
        <authorList>
            <consortium name="The Broad Institute Genomics Platform"/>
            <consortium name="The Broad Institute Genome Sequencing Center for Infectious Disease"/>
            <person name="Wu L."/>
            <person name="Ma J."/>
        </authorList>
    </citation>
    <scope>NUCLEOTIDE SEQUENCE [LARGE SCALE GENOMIC DNA]</scope>
    <source>
        <strain evidence="6">JCM 16021</strain>
    </source>
</reference>
<dbReference type="InterPro" id="IPR019887">
    <property type="entry name" value="Tscrpt_reg_AsnC/Lrp_C"/>
</dbReference>
<feature type="domain" description="HTH asnC-type" evidence="4">
    <location>
        <begin position="5"/>
        <end position="66"/>
    </location>
</feature>
<comment type="caution">
    <text evidence="5">The sequence shown here is derived from an EMBL/GenBank/DDBJ whole genome shotgun (WGS) entry which is preliminary data.</text>
</comment>
<evidence type="ECO:0000259" key="4">
    <source>
        <dbReference type="PROSITE" id="PS50956"/>
    </source>
</evidence>
<dbReference type="InterPro" id="IPR000485">
    <property type="entry name" value="AsnC-type_HTH_dom"/>
</dbReference>
<dbReference type="Gene3D" id="1.10.10.10">
    <property type="entry name" value="Winged helix-like DNA-binding domain superfamily/Winged helix DNA-binding domain"/>
    <property type="match status" value="1"/>
</dbReference>
<dbReference type="InterPro" id="IPR011008">
    <property type="entry name" value="Dimeric_a/b-barrel"/>
</dbReference>
<evidence type="ECO:0000313" key="5">
    <source>
        <dbReference type="EMBL" id="GAA2124418.1"/>
    </source>
</evidence>
<gene>
    <name evidence="5" type="ORF">GCM10009843_21150</name>
</gene>
<evidence type="ECO:0000256" key="1">
    <source>
        <dbReference type="ARBA" id="ARBA00023015"/>
    </source>
</evidence>
<dbReference type="Proteomes" id="UP001500575">
    <property type="component" value="Unassembled WGS sequence"/>
</dbReference>
<proteinExistence type="predicted"/>
<organism evidence="5 6">
    <name type="scientific">Nocardioides bigeumensis</name>
    <dbReference type="NCBI Taxonomy" id="433657"/>
    <lineage>
        <taxon>Bacteria</taxon>
        <taxon>Bacillati</taxon>
        <taxon>Actinomycetota</taxon>
        <taxon>Actinomycetes</taxon>
        <taxon>Propionibacteriales</taxon>
        <taxon>Nocardioidaceae</taxon>
        <taxon>Nocardioides</taxon>
    </lineage>
</organism>
<keyword evidence="6" id="KW-1185">Reference proteome</keyword>
<dbReference type="InterPro" id="IPR036388">
    <property type="entry name" value="WH-like_DNA-bd_sf"/>
</dbReference>
<evidence type="ECO:0000313" key="6">
    <source>
        <dbReference type="Proteomes" id="UP001500575"/>
    </source>
</evidence>
<dbReference type="PANTHER" id="PTHR30154:SF34">
    <property type="entry name" value="TRANSCRIPTIONAL REGULATOR AZLB"/>
    <property type="match status" value="1"/>
</dbReference>
<dbReference type="Gene3D" id="3.30.70.920">
    <property type="match status" value="1"/>
</dbReference>
<protein>
    <submittedName>
        <fullName evidence="5">Lrp/AsnC family transcriptional regulator</fullName>
    </submittedName>
</protein>
<evidence type="ECO:0000256" key="3">
    <source>
        <dbReference type="ARBA" id="ARBA00023163"/>
    </source>
</evidence>
<dbReference type="PANTHER" id="PTHR30154">
    <property type="entry name" value="LEUCINE-RESPONSIVE REGULATORY PROTEIN"/>
    <property type="match status" value="1"/>
</dbReference>
<dbReference type="Pfam" id="PF01037">
    <property type="entry name" value="AsnC_trans_reg"/>
    <property type="match status" value="1"/>
</dbReference>
<dbReference type="SMART" id="SM00344">
    <property type="entry name" value="HTH_ASNC"/>
    <property type="match status" value="1"/>
</dbReference>
<dbReference type="Pfam" id="PF13412">
    <property type="entry name" value="HTH_24"/>
    <property type="match status" value="1"/>
</dbReference>
<dbReference type="InterPro" id="IPR036390">
    <property type="entry name" value="WH_DNA-bd_sf"/>
</dbReference>
<dbReference type="PRINTS" id="PR00033">
    <property type="entry name" value="HTHASNC"/>
</dbReference>
<sequence length="154" mass="17301">MTAPLDEIDLRMLDALSQDARVSMRALAERLHISRASAYARLDRLKDNGVVRGFRVDVDPVKCGLGTTAYVTLNLNQADWRDMRNRLLALEGVAHFSFVGGEFDVVLLVRARDNAGLRRIILDDIQTMPGVQSTRTLLVFEEHTPVPRLTDRIS</sequence>
<dbReference type="SUPFAM" id="SSF46785">
    <property type="entry name" value="Winged helix' DNA-binding domain"/>
    <property type="match status" value="1"/>
</dbReference>
<dbReference type="RefSeq" id="WP_344303675.1">
    <property type="nucleotide sequence ID" value="NZ_BAAAQQ010000011.1"/>
</dbReference>
<dbReference type="EMBL" id="BAAAQQ010000011">
    <property type="protein sequence ID" value="GAA2124418.1"/>
    <property type="molecule type" value="Genomic_DNA"/>
</dbReference>